<dbReference type="PANTHER" id="PTHR40446">
    <property type="entry name" value="N-ACETYLGLUCOSAMINE-1-PHOSPHODIESTER ALPHA-N-ACETYLGLUCOSAMINIDASE"/>
    <property type="match status" value="1"/>
</dbReference>
<dbReference type="Pfam" id="PF09992">
    <property type="entry name" value="NAGPA"/>
    <property type="match status" value="1"/>
</dbReference>
<comment type="caution">
    <text evidence="2">The sequence shown here is derived from an EMBL/GenBank/DDBJ whole genome shotgun (WGS) entry which is preliminary data.</text>
</comment>
<evidence type="ECO:0000313" key="2">
    <source>
        <dbReference type="EMBL" id="MBM7636254.1"/>
    </source>
</evidence>
<proteinExistence type="predicted"/>
<accession>A0ABS2PLK8</accession>
<feature type="domain" description="Phosphodiester glycosidase" evidence="1">
    <location>
        <begin position="118"/>
        <end position="301"/>
    </location>
</feature>
<organism evidence="2 3">
    <name type="scientific">Streptococcus saliviloxodontae</name>
    <dbReference type="NCBI Taxonomy" id="1349416"/>
    <lineage>
        <taxon>Bacteria</taxon>
        <taxon>Bacillati</taxon>
        <taxon>Bacillota</taxon>
        <taxon>Bacilli</taxon>
        <taxon>Lactobacillales</taxon>
        <taxon>Streptococcaceae</taxon>
        <taxon>Streptococcus</taxon>
    </lineage>
</organism>
<keyword evidence="3" id="KW-1185">Reference proteome</keyword>
<dbReference type="Proteomes" id="UP000809081">
    <property type="component" value="Unassembled WGS sequence"/>
</dbReference>
<evidence type="ECO:0000259" key="1">
    <source>
        <dbReference type="Pfam" id="PF09992"/>
    </source>
</evidence>
<evidence type="ECO:0000313" key="3">
    <source>
        <dbReference type="Proteomes" id="UP000809081"/>
    </source>
</evidence>
<dbReference type="EMBL" id="JAFBEI010000019">
    <property type="protein sequence ID" value="MBM7636254.1"/>
    <property type="molecule type" value="Genomic_DNA"/>
</dbReference>
<sequence length="303" mass="32532">MKVIKRHLYAMLVTLCLIGANTYSLLKVFVLPQAVSKVTTTTSQTSTASTSTGTVTKTDSSYKDDNISINISTNKTSDTTYYVADITLSDASYLKTALAQNTYGTNITETTSSMASANNAIFAINGDYYGANQSGYVIKNGTVYRSTTRSSDYEDLAIYSDGHFETFNESDTSTQDLIDSGVVNTFAFGPTLVKNGQIAISESEEVGQAMAENPRTAIGIIQTDDGSLHYIVIVSDGRTSESSGLTLYEMAEIMQSYGVTTAYNLDGGGSSTMYFNGQIINKPTTNGNTISERAVSDSVYIGY</sequence>
<dbReference type="PANTHER" id="PTHR40446:SF2">
    <property type="entry name" value="N-ACETYLGLUCOSAMINE-1-PHOSPHODIESTER ALPHA-N-ACETYLGLUCOSAMINIDASE"/>
    <property type="match status" value="1"/>
</dbReference>
<reference evidence="2 3" key="1">
    <citation type="submission" date="2021-01" db="EMBL/GenBank/DDBJ databases">
        <title>Genomic Encyclopedia of Type Strains, Phase IV (KMG-IV): sequencing the most valuable type-strain genomes for metagenomic binning, comparative biology and taxonomic classification.</title>
        <authorList>
            <person name="Goeker M."/>
        </authorList>
    </citation>
    <scope>NUCLEOTIDE SEQUENCE [LARGE SCALE GENOMIC DNA]</scope>
    <source>
        <strain evidence="2 3">DSM 27513</strain>
    </source>
</reference>
<dbReference type="RefSeq" id="WP_205017138.1">
    <property type="nucleotide sequence ID" value="NZ_JAFBEI010000019.1"/>
</dbReference>
<name>A0ABS2PLK8_9STRE</name>
<gene>
    <name evidence="2" type="ORF">JOC31_001073</name>
</gene>
<protein>
    <submittedName>
        <fullName evidence="2">Exopolysaccharide biosynthesis protein</fullName>
    </submittedName>
</protein>
<dbReference type="InterPro" id="IPR018711">
    <property type="entry name" value="NAGPA"/>
</dbReference>